<dbReference type="GO" id="GO:0003688">
    <property type="term" value="F:DNA replication origin binding"/>
    <property type="evidence" value="ECO:0007669"/>
    <property type="project" value="UniProtKB-UniRule"/>
</dbReference>
<keyword evidence="3 13" id="KW-0235">DNA replication</keyword>
<evidence type="ECO:0000256" key="3">
    <source>
        <dbReference type="ARBA" id="ARBA00022705"/>
    </source>
</evidence>
<dbReference type="InterPro" id="IPR001208">
    <property type="entry name" value="MCM_dom"/>
</dbReference>
<evidence type="ECO:0000256" key="6">
    <source>
        <dbReference type="ARBA" id="ARBA00022806"/>
    </source>
</evidence>
<keyword evidence="8 12" id="KW-0238">DNA-binding</keyword>
<dbReference type="Pfam" id="PF00493">
    <property type="entry name" value="MCM"/>
    <property type="match status" value="1"/>
</dbReference>
<dbReference type="AlphaFoldDB" id="A0AAU9U991"/>
<dbReference type="SUPFAM" id="SSF50249">
    <property type="entry name" value="Nucleic acid-binding proteins"/>
    <property type="match status" value="1"/>
</dbReference>
<evidence type="ECO:0000256" key="12">
    <source>
        <dbReference type="RuleBase" id="RU004070"/>
    </source>
</evidence>
<dbReference type="GO" id="GO:0000228">
    <property type="term" value="C:nuclear chromosome"/>
    <property type="evidence" value="ECO:0007669"/>
    <property type="project" value="UniProtKB-ARBA"/>
</dbReference>
<dbReference type="PRINTS" id="PR01657">
    <property type="entry name" value="MCMFAMILY"/>
</dbReference>
<dbReference type="InterPro" id="IPR012340">
    <property type="entry name" value="NA-bd_OB-fold"/>
</dbReference>
<dbReference type="Gene3D" id="2.40.50.140">
    <property type="entry name" value="Nucleic acid-binding proteins"/>
    <property type="match status" value="1"/>
</dbReference>
<dbReference type="GO" id="GO:0016787">
    <property type="term" value="F:hydrolase activity"/>
    <property type="evidence" value="ECO:0007669"/>
    <property type="project" value="UniProtKB-KW"/>
</dbReference>
<dbReference type="GO" id="GO:0000727">
    <property type="term" value="P:double-strand break repair via break-induced replication"/>
    <property type="evidence" value="ECO:0007669"/>
    <property type="project" value="TreeGrafter"/>
</dbReference>
<dbReference type="Pfam" id="PF21933">
    <property type="entry name" value="MCM5_C"/>
    <property type="match status" value="1"/>
</dbReference>
<accession>A0AAU9U991</accession>
<keyword evidence="10 13" id="KW-0131">Cell cycle</keyword>
<comment type="catalytic activity">
    <reaction evidence="11">
        <text>ATP + H2O = ADP + phosphate + H(+)</text>
        <dbReference type="Rhea" id="RHEA:13065"/>
        <dbReference type="ChEBI" id="CHEBI:15377"/>
        <dbReference type="ChEBI" id="CHEBI:15378"/>
        <dbReference type="ChEBI" id="CHEBI:30616"/>
        <dbReference type="ChEBI" id="CHEBI:43474"/>
        <dbReference type="ChEBI" id="CHEBI:456216"/>
        <dbReference type="EC" id="3.6.4.12"/>
    </reaction>
    <physiologicalReaction direction="left-to-right" evidence="11">
        <dbReference type="Rhea" id="RHEA:13066"/>
    </physiologicalReaction>
</comment>
<dbReference type="InterPro" id="IPR029526">
    <property type="entry name" value="PGBD"/>
</dbReference>
<evidence type="ECO:0000259" key="14">
    <source>
        <dbReference type="PROSITE" id="PS50051"/>
    </source>
</evidence>
<gene>
    <name evidence="15" type="ORF">EEDITHA_LOCUS10077</name>
</gene>
<evidence type="ECO:0000256" key="4">
    <source>
        <dbReference type="ARBA" id="ARBA00022741"/>
    </source>
</evidence>
<dbReference type="SMART" id="SM00350">
    <property type="entry name" value="MCM"/>
    <property type="match status" value="1"/>
</dbReference>
<comment type="subcellular location">
    <subcellularLocation>
        <location evidence="1 13">Nucleus</location>
    </subcellularLocation>
</comment>
<evidence type="ECO:0000313" key="15">
    <source>
        <dbReference type="EMBL" id="CAH2094521.1"/>
    </source>
</evidence>
<keyword evidence="6 13" id="KW-0347">Helicase</keyword>
<evidence type="ECO:0000256" key="11">
    <source>
        <dbReference type="ARBA" id="ARBA00048432"/>
    </source>
</evidence>
<dbReference type="PANTHER" id="PTHR11630:SF42">
    <property type="entry name" value="DNA REPLICATION LICENSING FACTOR MCM5"/>
    <property type="match status" value="1"/>
</dbReference>
<evidence type="ECO:0000256" key="2">
    <source>
        <dbReference type="ARBA" id="ARBA00008010"/>
    </source>
</evidence>
<feature type="domain" description="MCM C-terminal AAA(+) ATPase" evidence="14">
    <location>
        <begin position="333"/>
        <end position="538"/>
    </location>
</feature>
<dbReference type="Pfam" id="PF13843">
    <property type="entry name" value="DDE_Tnp_1_7"/>
    <property type="match status" value="1"/>
</dbReference>
<keyword evidence="5 13" id="KW-0378">Hydrolase</keyword>
<dbReference type="PROSITE" id="PS00847">
    <property type="entry name" value="MCM_1"/>
    <property type="match status" value="1"/>
</dbReference>
<dbReference type="InterPro" id="IPR008048">
    <property type="entry name" value="MCM5"/>
</dbReference>
<comment type="caution">
    <text evidence="15">The sequence shown here is derived from an EMBL/GenBank/DDBJ whole genome shotgun (WGS) entry which is preliminary data.</text>
</comment>
<evidence type="ECO:0000256" key="7">
    <source>
        <dbReference type="ARBA" id="ARBA00022840"/>
    </source>
</evidence>
<dbReference type="Gene3D" id="3.40.50.300">
    <property type="entry name" value="P-loop containing nucleotide triphosphate hydrolases"/>
    <property type="match status" value="1"/>
</dbReference>
<evidence type="ECO:0000256" key="9">
    <source>
        <dbReference type="ARBA" id="ARBA00023242"/>
    </source>
</evidence>
<comment type="subunit">
    <text evidence="13">Component of the MCM2-7 complex.</text>
</comment>
<organism evidence="15 16">
    <name type="scientific">Euphydryas editha</name>
    <name type="common">Edith's checkerspot</name>
    <dbReference type="NCBI Taxonomy" id="104508"/>
    <lineage>
        <taxon>Eukaryota</taxon>
        <taxon>Metazoa</taxon>
        <taxon>Ecdysozoa</taxon>
        <taxon>Arthropoda</taxon>
        <taxon>Hexapoda</taxon>
        <taxon>Insecta</taxon>
        <taxon>Pterygota</taxon>
        <taxon>Neoptera</taxon>
        <taxon>Endopterygota</taxon>
        <taxon>Lepidoptera</taxon>
        <taxon>Glossata</taxon>
        <taxon>Ditrysia</taxon>
        <taxon>Papilionoidea</taxon>
        <taxon>Nymphalidae</taxon>
        <taxon>Nymphalinae</taxon>
        <taxon>Euphydryas</taxon>
    </lineage>
</organism>
<dbReference type="InterPro" id="IPR041562">
    <property type="entry name" value="MCM_lid"/>
</dbReference>
<evidence type="ECO:0000256" key="1">
    <source>
        <dbReference type="ARBA" id="ARBA00004123"/>
    </source>
</evidence>
<evidence type="ECO:0000256" key="10">
    <source>
        <dbReference type="ARBA" id="ARBA00023306"/>
    </source>
</evidence>
<evidence type="ECO:0000256" key="13">
    <source>
        <dbReference type="RuleBase" id="RU368063"/>
    </source>
</evidence>
<evidence type="ECO:0000313" key="16">
    <source>
        <dbReference type="Proteomes" id="UP001153954"/>
    </source>
</evidence>
<keyword evidence="4 12" id="KW-0547">Nucleotide-binding</keyword>
<dbReference type="GO" id="GO:0003697">
    <property type="term" value="F:single-stranded DNA binding"/>
    <property type="evidence" value="ECO:0007669"/>
    <property type="project" value="TreeGrafter"/>
</dbReference>
<dbReference type="InterPro" id="IPR033762">
    <property type="entry name" value="MCM_OB"/>
</dbReference>
<dbReference type="EC" id="3.6.4.12" evidence="13"/>
<dbReference type="EMBL" id="CAKOGL010000014">
    <property type="protein sequence ID" value="CAH2094521.1"/>
    <property type="molecule type" value="Genomic_DNA"/>
</dbReference>
<dbReference type="Proteomes" id="UP001153954">
    <property type="component" value="Unassembled WGS sequence"/>
</dbReference>
<dbReference type="PRINTS" id="PR01661">
    <property type="entry name" value="MCMPROTEIN5"/>
</dbReference>
<dbReference type="GO" id="GO:0042555">
    <property type="term" value="C:MCM complex"/>
    <property type="evidence" value="ECO:0007669"/>
    <property type="project" value="UniProtKB-UniRule"/>
</dbReference>
<sequence>MEPVPSTSFDTSRRHNQDDPLENILSTIISPSHNMASPDYVMQTQESLDDQDLYGILSGNNDHLLNEEINEDEDEYPQENFDDDVVEPVNDWCIGNPHSQNFLDFQQRTGLKVDMRNKEPVDFYLLILDRIMNLILTCSNSQHMRRDRFLNILRVLNVQEEDGNESLLKVKTLINAFNEKNKEIYYPTRELAIDESLMLWRGRLSFRQYMKSKASRYGIKFYVLADVFGVLKLQEAPEMIPQGEMPRHLTVYCERMLCERVAPGARVTVLGIYSIKKISKIGKEGRDKGSVGVRSSYLRAVGLSAEQGITGGLQPFTIEEEDQFRRLAAAPDVYERISKSIAPSVFGANDMKKAIACLLFGGSRKRLPDGLTRRGDINVLLLGDPGTAKSQLLKFVEKVAPVGVYTSGKGSSAAGLTASVIRDPGSRNFVMEGGAMVLADGGVVCIDEFDKMREDDRVAIHEAMEQQTISIAKAGITTTLNSRCSVLAAANSVFGRWDDTKADDNIDFMPTILSRFDMIFIVKDEHDQSRDITLAKHIMSVHMGGSSERAAEAGELPLPLLRRYAAYCRARCGPRLAAGAAERLAARYVLMRSGASLQERAADKRLAIPITVRQLEAIIRISESLAKMQLQPFATEAHVTEALRLFQVSTLDAAMTGSLAGAEGFTTEEDHEMLSRIEKQLKRRFAVGSQVSEQTIIQDFLRQKYPERAIVKVIHTMIRRGELQHRLQRKMLYRLS</sequence>
<dbReference type="InterPro" id="IPR054125">
    <property type="entry name" value="MCM5_C"/>
</dbReference>
<keyword evidence="7 12" id="KW-0067">ATP-binding</keyword>
<dbReference type="CDD" id="cd17756">
    <property type="entry name" value="MCM5"/>
    <property type="match status" value="1"/>
</dbReference>
<comment type="function">
    <text evidence="13">Acts as component of the MCM2-7 complex (MCM complex) which is the replicative helicase essential for 'once per cell cycle' DNA replication initiation and elongation in eukaryotic cells. The active ATPase sites in the MCM2-7 ring are formed through the interaction surfaces of two neighboring subunits such that a critical structure of a conserved arginine finger motif is provided in trans relative to the ATP-binding site of the Walker A box of the adjacent subunit. The six ATPase active sites, however, are likely to contribute differentially to the complex helicase activity.</text>
</comment>
<dbReference type="GO" id="GO:0017116">
    <property type="term" value="F:single-stranded DNA helicase activity"/>
    <property type="evidence" value="ECO:0007669"/>
    <property type="project" value="TreeGrafter"/>
</dbReference>
<dbReference type="GO" id="GO:0005524">
    <property type="term" value="F:ATP binding"/>
    <property type="evidence" value="ECO:0007669"/>
    <property type="project" value="UniProtKB-UniRule"/>
</dbReference>
<dbReference type="SUPFAM" id="SSF52540">
    <property type="entry name" value="P-loop containing nucleoside triphosphate hydrolases"/>
    <property type="match status" value="1"/>
</dbReference>
<dbReference type="GO" id="GO:0006270">
    <property type="term" value="P:DNA replication initiation"/>
    <property type="evidence" value="ECO:0007669"/>
    <property type="project" value="UniProtKB-UniRule"/>
</dbReference>
<dbReference type="GO" id="GO:0031261">
    <property type="term" value="C:DNA replication preinitiation complex"/>
    <property type="evidence" value="ECO:0007669"/>
    <property type="project" value="UniProtKB-ARBA"/>
</dbReference>
<keyword evidence="16" id="KW-1185">Reference proteome</keyword>
<keyword evidence="9 13" id="KW-0539">Nucleus</keyword>
<evidence type="ECO:0000256" key="5">
    <source>
        <dbReference type="ARBA" id="ARBA00022801"/>
    </source>
</evidence>
<dbReference type="PANTHER" id="PTHR11630">
    <property type="entry name" value="DNA REPLICATION LICENSING FACTOR MCM FAMILY MEMBER"/>
    <property type="match status" value="1"/>
</dbReference>
<dbReference type="PROSITE" id="PS50051">
    <property type="entry name" value="MCM_2"/>
    <property type="match status" value="1"/>
</dbReference>
<dbReference type="Pfam" id="PF17855">
    <property type="entry name" value="MCM_lid"/>
    <property type="match status" value="1"/>
</dbReference>
<protein>
    <recommendedName>
        <fullName evidence="13">DNA replication licensing factor MCM5</fullName>
        <ecNumber evidence="13">3.6.4.12</ecNumber>
    </recommendedName>
</protein>
<dbReference type="Pfam" id="PF17207">
    <property type="entry name" value="MCM_OB"/>
    <property type="match status" value="1"/>
</dbReference>
<reference evidence="15" key="1">
    <citation type="submission" date="2022-03" db="EMBL/GenBank/DDBJ databases">
        <authorList>
            <person name="Tunstrom K."/>
        </authorList>
    </citation>
    <scope>NUCLEOTIDE SEQUENCE</scope>
</reference>
<proteinExistence type="inferred from homology"/>
<dbReference type="FunFam" id="3.40.50.300:FF:000241">
    <property type="entry name" value="DNA helicase"/>
    <property type="match status" value="1"/>
</dbReference>
<dbReference type="InterPro" id="IPR027417">
    <property type="entry name" value="P-loop_NTPase"/>
</dbReference>
<evidence type="ECO:0000256" key="8">
    <source>
        <dbReference type="ARBA" id="ARBA00023125"/>
    </source>
</evidence>
<dbReference type="GO" id="GO:0043138">
    <property type="term" value="F:3'-5' DNA helicase activity"/>
    <property type="evidence" value="ECO:0007669"/>
    <property type="project" value="TreeGrafter"/>
</dbReference>
<name>A0AAU9U991_EUPED</name>
<dbReference type="InterPro" id="IPR031327">
    <property type="entry name" value="MCM"/>
</dbReference>
<comment type="similarity">
    <text evidence="2 12">Belongs to the MCM family.</text>
</comment>
<dbReference type="InterPro" id="IPR018525">
    <property type="entry name" value="MCM_CS"/>
</dbReference>